<evidence type="ECO:0000313" key="3">
    <source>
        <dbReference type="Proteomes" id="UP000824223"/>
    </source>
</evidence>
<feature type="transmembrane region" description="Helical" evidence="1">
    <location>
        <begin position="79"/>
        <end position="99"/>
    </location>
</feature>
<proteinExistence type="predicted"/>
<organism evidence="2 3">
    <name type="scientific">Candidatus Mediterraneibacter pullicola</name>
    <dbReference type="NCBI Taxonomy" id="2838682"/>
    <lineage>
        <taxon>Bacteria</taxon>
        <taxon>Bacillati</taxon>
        <taxon>Bacillota</taxon>
        <taxon>Clostridia</taxon>
        <taxon>Lachnospirales</taxon>
        <taxon>Lachnospiraceae</taxon>
        <taxon>Mediterraneibacter</taxon>
    </lineage>
</organism>
<feature type="transmembrane region" description="Helical" evidence="1">
    <location>
        <begin position="252"/>
        <end position="273"/>
    </location>
</feature>
<name>A0A9D2KIF7_9FIRM</name>
<reference evidence="2" key="2">
    <citation type="submission" date="2021-04" db="EMBL/GenBank/DDBJ databases">
        <authorList>
            <person name="Gilroy R."/>
        </authorList>
    </citation>
    <scope>NUCLEOTIDE SEQUENCE</scope>
    <source>
        <strain evidence="2">ChiSjej2B20-11307</strain>
    </source>
</reference>
<dbReference type="EMBL" id="DXAK01000010">
    <property type="protein sequence ID" value="HJA05970.1"/>
    <property type="molecule type" value="Genomic_DNA"/>
</dbReference>
<keyword evidence="1" id="KW-0472">Membrane</keyword>
<keyword evidence="1" id="KW-1133">Transmembrane helix</keyword>
<feature type="transmembrane region" description="Helical" evidence="1">
    <location>
        <begin position="285"/>
        <end position="305"/>
    </location>
</feature>
<feature type="transmembrane region" description="Helical" evidence="1">
    <location>
        <begin position="208"/>
        <end position="232"/>
    </location>
</feature>
<feature type="transmembrane region" description="Helical" evidence="1">
    <location>
        <begin position="138"/>
        <end position="156"/>
    </location>
</feature>
<keyword evidence="1" id="KW-0812">Transmembrane</keyword>
<dbReference type="AlphaFoldDB" id="A0A9D2KIF7"/>
<reference evidence="2" key="1">
    <citation type="journal article" date="2021" name="PeerJ">
        <title>Extensive microbial diversity within the chicken gut microbiome revealed by metagenomics and culture.</title>
        <authorList>
            <person name="Gilroy R."/>
            <person name="Ravi A."/>
            <person name="Getino M."/>
            <person name="Pursley I."/>
            <person name="Horton D.L."/>
            <person name="Alikhan N.F."/>
            <person name="Baker D."/>
            <person name="Gharbi K."/>
            <person name="Hall N."/>
            <person name="Watson M."/>
            <person name="Adriaenssens E.M."/>
            <person name="Foster-Nyarko E."/>
            <person name="Jarju S."/>
            <person name="Secka A."/>
            <person name="Antonio M."/>
            <person name="Oren A."/>
            <person name="Chaudhuri R.R."/>
            <person name="La Ragione R."/>
            <person name="Hildebrand F."/>
            <person name="Pallen M.J."/>
        </authorList>
    </citation>
    <scope>NUCLEOTIDE SEQUENCE</scope>
    <source>
        <strain evidence="2">ChiSjej2B20-11307</strain>
    </source>
</reference>
<dbReference type="Pfam" id="PF22564">
    <property type="entry name" value="HAAS"/>
    <property type="match status" value="1"/>
</dbReference>
<evidence type="ECO:0000313" key="2">
    <source>
        <dbReference type="EMBL" id="HJA05970.1"/>
    </source>
</evidence>
<accession>A0A9D2KIF7</accession>
<gene>
    <name evidence="2" type="ORF">H9798_02300</name>
</gene>
<feature type="transmembrane region" description="Helical" evidence="1">
    <location>
        <begin position="339"/>
        <end position="360"/>
    </location>
</feature>
<sequence length="366" mass="40811">MSDRDRELMERYIYQVVKRLPKDQRAEVALELRELIGDMAESGDAMEEVLTQLGDPAEFAEKYQDKSRHLIGPEYYDDYLWFLKVVLICAGTAVFIVSVVQGVTGTITPGFLDVAGALGINMAVAGVFAGIIAGIGNLAVSCIGVFGGVTLLFALMERNKIRFERKKKKEWSVDDLAEDHFAKGISWTPKQLAPIPHKKALISRGDSIIGIVFIVLFIMLLIFAPRLFSAIFYEAGELTVIPVFNVEQWHMILPLFIFGLVIGLADEIFRLVVGYYCRAVMISNIVCGAVQIVLAVVLLKIFPILNPDFATDLMIHLDRERGVAEWIAAHWNGQTISNIFLAIVIFATFLEIGTTVYKTLRYGVEN</sequence>
<comment type="caution">
    <text evidence="2">The sequence shown here is derived from an EMBL/GenBank/DDBJ whole genome shotgun (WGS) entry which is preliminary data.</text>
</comment>
<protein>
    <submittedName>
        <fullName evidence="2">Uncharacterized protein</fullName>
    </submittedName>
</protein>
<evidence type="ECO:0000256" key="1">
    <source>
        <dbReference type="SAM" id="Phobius"/>
    </source>
</evidence>
<dbReference type="Proteomes" id="UP000824223">
    <property type="component" value="Unassembled WGS sequence"/>
</dbReference>